<feature type="transmembrane region" description="Helical" evidence="9">
    <location>
        <begin position="150"/>
        <end position="167"/>
    </location>
</feature>
<dbReference type="STRING" id="453.Lfee_2786"/>
<keyword evidence="3" id="KW-1003">Cell membrane</keyword>
<feature type="transmembrane region" description="Helical" evidence="9">
    <location>
        <begin position="120"/>
        <end position="138"/>
    </location>
</feature>
<feature type="transmembrane region" description="Helical" evidence="9">
    <location>
        <begin position="277"/>
        <end position="299"/>
    </location>
</feature>
<evidence type="ECO:0000313" key="10">
    <source>
        <dbReference type="EMBL" id="KTC95122.1"/>
    </source>
</evidence>
<feature type="transmembrane region" description="Helical" evidence="9">
    <location>
        <begin position="311"/>
        <end position="330"/>
    </location>
</feature>
<evidence type="ECO:0000256" key="9">
    <source>
        <dbReference type="SAM" id="Phobius"/>
    </source>
</evidence>
<reference evidence="11 13" key="2">
    <citation type="submission" date="2018-06" db="EMBL/GenBank/DDBJ databases">
        <authorList>
            <consortium name="Pathogen Informatics"/>
            <person name="Doyle S."/>
        </authorList>
    </citation>
    <scope>NUCLEOTIDE SEQUENCE [LARGE SCALE GENOMIC DNA]</scope>
    <source>
        <strain evidence="11 13">NCTC12022</strain>
    </source>
</reference>
<dbReference type="PANTHER" id="PTHR46997:SF2">
    <property type="entry name" value="TYROSINE-SPECIFIC TRANSPORT SYSTEM"/>
    <property type="match status" value="1"/>
</dbReference>
<dbReference type="RefSeq" id="WP_058447604.1">
    <property type="nucleotide sequence ID" value="NZ_CAAAHT010000018.1"/>
</dbReference>
<keyword evidence="12" id="KW-1185">Reference proteome</keyword>
<evidence type="ECO:0000313" key="11">
    <source>
        <dbReference type="EMBL" id="SPX62521.1"/>
    </source>
</evidence>
<evidence type="ECO:0000256" key="3">
    <source>
        <dbReference type="ARBA" id="ARBA00022475"/>
    </source>
</evidence>
<dbReference type="AlphaFoldDB" id="A0A0W0THN5"/>
<evidence type="ECO:0000256" key="5">
    <source>
        <dbReference type="ARBA" id="ARBA00022692"/>
    </source>
</evidence>
<dbReference type="Pfam" id="PF03222">
    <property type="entry name" value="Trp_Tyr_perm"/>
    <property type="match status" value="1"/>
</dbReference>
<feature type="transmembrane region" description="Helical" evidence="9">
    <location>
        <begin position="336"/>
        <end position="357"/>
    </location>
</feature>
<dbReference type="PANTHER" id="PTHR46997">
    <property type="entry name" value="LOW AFFINITY TRYPTOPHAN PERMEASE-RELATED"/>
    <property type="match status" value="1"/>
</dbReference>
<evidence type="ECO:0000256" key="6">
    <source>
        <dbReference type="ARBA" id="ARBA00022970"/>
    </source>
</evidence>
<reference evidence="10 12" key="1">
    <citation type="submission" date="2015-11" db="EMBL/GenBank/DDBJ databases">
        <title>Genomic analysis of 38 Legionella species identifies large and diverse effector repertoires.</title>
        <authorList>
            <person name="Burstein D."/>
            <person name="Amaro F."/>
            <person name="Zusman T."/>
            <person name="Lifshitz Z."/>
            <person name="Cohen O."/>
            <person name="Gilbert J.A."/>
            <person name="Pupko T."/>
            <person name="Shuman H.A."/>
            <person name="Segal G."/>
        </authorList>
    </citation>
    <scope>NUCLEOTIDE SEQUENCE [LARGE SCALE GENOMIC DNA]</scope>
    <source>
        <strain evidence="10 12">WO-44C</strain>
    </source>
</reference>
<dbReference type="PRINTS" id="PR00166">
    <property type="entry name" value="AROAAPRMEASE"/>
</dbReference>
<evidence type="ECO:0000256" key="4">
    <source>
        <dbReference type="ARBA" id="ARBA00022519"/>
    </source>
</evidence>
<dbReference type="InterPro" id="IPR018227">
    <property type="entry name" value="Amino_acid_transport_2"/>
</dbReference>
<sequence>MKSRFIGGILLIVGTSIGGGMLALPVANAATGFWQSSLFLLLCWAIMTLGALFILEANLYLPPGKHMVSMAAATLGVPGLFLAWLSYLFLLYTLLAAYISGGADVFGNLFGKIGISINEWQASLLFTVLFGLVVYGGIRRVDLLNRGLMFGKLAIYFLLVVLIAPHINFTHFQGGHYQYITGTVMILITSFGFAIIVPNLRDYFNDDVKALKQVVLIGSLIPLLCYLAWDAVIMGSLASHGEHGLVALMHDAHTTTALAATLSNTVQNNVISSLFNFFTSICMLTAFLGVSLCLISFLADGLKMAQKGRQGFGLFLLTFVPPLLIVIYYPGAYIHALSYAGIFCVILLLLLPALMTLYGRKKFSSRYQVPGGKIAQWLVITSSVVLLINAIWQLVG</sequence>
<keyword evidence="2" id="KW-0813">Transport</keyword>
<accession>A0A0W0THN5</accession>
<feature type="transmembrane region" description="Helical" evidence="9">
    <location>
        <begin position="39"/>
        <end position="61"/>
    </location>
</feature>
<feature type="transmembrane region" description="Helical" evidence="9">
    <location>
        <begin position="210"/>
        <end position="229"/>
    </location>
</feature>
<dbReference type="InterPro" id="IPR013059">
    <property type="entry name" value="Trp_tyr_transpt"/>
</dbReference>
<comment type="subcellular location">
    <subcellularLocation>
        <location evidence="1">Cell inner membrane</location>
        <topology evidence="1">Multi-pass membrane protein</topology>
    </subcellularLocation>
</comment>
<dbReference type="PATRIC" id="fig|453.4.peg.3047"/>
<keyword evidence="4" id="KW-0997">Cell inner membrane</keyword>
<feature type="transmembrane region" description="Helical" evidence="9">
    <location>
        <begin position="377"/>
        <end position="395"/>
    </location>
</feature>
<dbReference type="GO" id="GO:0003333">
    <property type="term" value="P:amino acid transmembrane transport"/>
    <property type="evidence" value="ECO:0007669"/>
    <property type="project" value="InterPro"/>
</dbReference>
<dbReference type="OrthoDB" id="18749at2"/>
<evidence type="ECO:0000256" key="7">
    <source>
        <dbReference type="ARBA" id="ARBA00022989"/>
    </source>
</evidence>
<organism evidence="10 12">
    <name type="scientific">Legionella feeleii</name>
    <dbReference type="NCBI Taxonomy" id="453"/>
    <lineage>
        <taxon>Bacteria</taxon>
        <taxon>Pseudomonadati</taxon>
        <taxon>Pseudomonadota</taxon>
        <taxon>Gammaproteobacteria</taxon>
        <taxon>Legionellales</taxon>
        <taxon>Legionellaceae</taxon>
        <taxon>Legionella</taxon>
    </lineage>
</organism>
<evidence type="ECO:0000256" key="1">
    <source>
        <dbReference type="ARBA" id="ARBA00004429"/>
    </source>
</evidence>
<protein>
    <submittedName>
        <fullName evidence="10">Tyrosine-specific transport protein</fullName>
    </submittedName>
</protein>
<gene>
    <name evidence="11" type="primary">tyrP_2</name>
    <name evidence="10" type="ORF">Lfee_2786</name>
    <name evidence="11" type="ORF">NCTC12022_03282</name>
</gene>
<evidence type="ECO:0000256" key="2">
    <source>
        <dbReference type="ARBA" id="ARBA00022448"/>
    </source>
</evidence>
<feature type="transmembrane region" description="Helical" evidence="9">
    <location>
        <begin position="179"/>
        <end position="198"/>
    </location>
</feature>
<evidence type="ECO:0000256" key="8">
    <source>
        <dbReference type="ARBA" id="ARBA00023136"/>
    </source>
</evidence>
<dbReference type="GO" id="GO:0005886">
    <property type="term" value="C:plasma membrane"/>
    <property type="evidence" value="ECO:0007669"/>
    <property type="project" value="UniProtKB-SubCell"/>
</dbReference>
<dbReference type="EMBL" id="UASS01000038">
    <property type="protein sequence ID" value="SPX62521.1"/>
    <property type="molecule type" value="Genomic_DNA"/>
</dbReference>
<dbReference type="GO" id="GO:0015173">
    <property type="term" value="F:aromatic amino acid transmembrane transporter activity"/>
    <property type="evidence" value="ECO:0007669"/>
    <property type="project" value="InterPro"/>
</dbReference>
<evidence type="ECO:0000313" key="13">
    <source>
        <dbReference type="Proteomes" id="UP000251942"/>
    </source>
</evidence>
<name>A0A0W0THN5_9GAMM</name>
<keyword evidence="6" id="KW-0029">Amino-acid transport</keyword>
<proteinExistence type="predicted"/>
<keyword evidence="5 9" id="KW-0812">Transmembrane</keyword>
<keyword evidence="8 9" id="KW-0472">Membrane</keyword>
<dbReference type="EMBL" id="LNYB01000085">
    <property type="protein sequence ID" value="KTC95122.1"/>
    <property type="molecule type" value="Genomic_DNA"/>
</dbReference>
<dbReference type="Gene3D" id="1.20.1740.10">
    <property type="entry name" value="Amino acid/polyamine transporter I"/>
    <property type="match status" value="1"/>
</dbReference>
<feature type="transmembrane region" description="Helical" evidence="9">
    <location>
        <begin position="73"/>
        <end position="100"/>
    </location>
</feature>
<dbReference type="Proteomes" id="UP000251942">
    <property type="component" value="Unassembled WGS sequence"/>
</dbReference>
<evidence type="ECO:0000313" key="12">
    <source>
        <dbReference type="Proteomes" id="UP000054698"/>
    </source>
</evidence>
<dbReference type="Proteomes" id="UP000054698">
    <property type="component" value="Unassembled WGS sequence"/>
</dbReference>
<keyword evidence="7 9" id="KW-1133">Transmembrane helix</keyword>